<proteinExistence type="predicted"/>
<organism evidence="1 2">
    <name type="scientific">Salix koriyanagi</name>
    <dbReference type="NCBI Taxonomy" id="2511006"/>
    <lineage>
        <taxon>Eukaryota</taxon>
        <taxon>Viridiplantae</taxon>
        <taxon>Streptophyta</taxon>
        <taxon>Embryophyta</taxon>
        <taxon>Tracheophyta</taxon>
        <taxon>Spermatophyta</taxon>
        <taxon>Magnoliopsida</taxon>
        <taxon>eudicotyledons</taxon>
        <taxon>Gunneridae</taxon>
        <taxon>Pentapetalae</taxon>
        <taxon>rosids</taxon>
        <taxon>fabids</taxon>
        <taxon>Malpighiales</taxon>
        <taxon>Salicaceae</taxon>
        <taxon>Saliceae</taxon>
        <taxon>Salix</taxon>
    </lineage>
</organism>
<protein>
    <submittedName>
        <fullName evidence="1">Uncharacterized protein</fullName>
    </submittedName>
</protein>
<reference evidence="1" key="2">
    <citation type="journal article" date="2023" name="Int. J. Mol. Sci.">
        <title>De Novo Assembly and Annotation of 11 Diverse Shrub Willow (Salix) Genomes Reveals Novel Gene Organization in Sex-Linked Regions.</title>
        <authorList>
            <person name="Hyden B."/>
            <person name="Feng K."/>
            <person name="Yates T.B."/>
            <person name="Jawdy S."/>
            <person name="Cereghino C."/>
            <person name="Smart L.B."/>
            <person name="Muchero W."/>
        </authorList>
    </citation>
    <scope>NUCLEOTIDE SEQUENCE</scope>
    <source>
        <tissue evidence="1">Shoot tip</tissue>
    </source>
</reference>
<evidence type="ECO:0000313" key="1">
    <source>
        <dbReference type="EMBL" id="KAJ6767587.1"/>
    </source>
</evidence>
<sequence>MVRDTTPTCNQRNLSINKGEDLCTYQHNPPKTKSFLSFFFNS</sequence>
<name>A0A9Q0WID6_9ROSI</name>
<dbReference type="AlphaFoldDB" id="A0A9Q0WID6"/>
<dbReference type="EMBL" id="JAPFFM010000003">
    <property type="protein sequence ID" value="KAJ6767587.1"/>
    <property type="molecule type" value="Genomic_DNA"/>
</dbReference>
<keyword evidence="2" id="KW-1185">Reference proteome</keyword>
<comment type="caution">
    <text evidence="1">The sequence shown here is derived from an EMBL/GenBank/DDBJ whole genome shotgun (WGS) entry which is preliminary data.</text>
</comment>
<gene>
    <name evidence="1" type="ORF">OIU74_021453</name>
</gene>
<accession>A0A9Q0WID6</accession>
<reference evidence="1" key="1">
    <citation type="submission" date="2022-11" db="EMBL/GenBank/DDBJ databases">
        <authorList>
            <person name="Hyden B.L."/>
            <person name="Feng K."/>
            <person name="Yates T."/>
            <person name="Jawdy S."/>
            <person name="Smart L.B."/>
            <person name="Muchero W."/>
        </authorList>
    </citation>
    <scope>NUCLEOTIDE SEQUENCE</scope>
    <source>
        <tissue evidence="1">Shoot tip</tissue>
    </source>
</reference>
<dbReference type="Proteomes" id="UP001151752">
    <property type="component" value="Chromosome 8"/>
</dbReference>
<evidence type="ECO:0000313" key="2">
    <source>
        <dbReference type="Proteomes" id="UP001151752"/>
    </source>
</evidence>